<proteinExistence type="predicted"/>
<evidence type="ECO:0000313" key="3">
    <source>
        <dbReference type="WBParaSite" id="Pan_g10657.t1"/>
    </source>
</evidence>
<dbReference type="Proteomes" id="UP000492821">
    <property type="component" value="Unassembled WGS sequence"/>
</dbReference>
<feature type="compositionally biased region" description="Low complexity" evidence="1">
    <location>
        <begin position="62"/>
        <end position="75"/>
    </location>
</feature>
<organism evidence="2 3">
    <name type="scientific">Panagrellus redivivus</name>
    <name type="common">Microworm</name>
    <dbReference type="NCBI Taxonomy" id="6233"/>
    <lineage>
        <taxon>Eukaryota</taxon>
        <taxon>Metazoa</taxon>
        <taxon>Ecdysozoa</taxon>
        <taxon>Nematoda</taxon>
        <taxon>Chromadorea</taxon>
        <taxon>Rhabditida</taxon>
        <taxon>Tylenchina</taxon>
        <taxon>Panagrolaimomorpha</taxon>
        <taxon>Panagrolaimoidea</taxon>
        <taxon>Panagrolaimidae</taxon>
        <taxon>Panagrellus</taxon>
    </lineage>
</organism>
<name>A0A7E4UMS3_PANRE</name>
<dbReference type="WBParaSite" id="Pan_g10657.t1">
    <property type="protein sequence ID" value="Pan_g10657.t1"/>
    <property type="gene ID" value="Pan_g10657"/>
</dbReference>
<keyword evidence="2" id="KW-1185">Reference proteome</keyword>
<reference evidence="3" key="2">
    <citation type="submission" date="2020-10" db="UniProtKB">
        <authorList>
            <consortium name="WormBaseParasite"/>
        </authorList>
    </citation>
    <scope>IDENTIFICATION</scope>
</reference>
<evidence type="ECO:0000313" key="2">
    <source>
        <dbReference type="Proteomes" id="UP000492821"/>
    </source>
</evidence>
<feature type="region of interest" description="Disordered" evidence="1">
    <location>
        <begin position="44"/>
        <end position="77"/>
    </location>
</feature>
<sequence>MRVLCSVTHSDPQAWPLQRITCKCTPAPVLRCFDIAATYPSSIQGPNSAEVPPIPHHRQVASPPSKSSLSPAQPSTPSKYLPVCALHFNFKPPMLPYLRYRQADFFRPAGHARVASGRAHCHSAKVAYFDLNPR</sequence>
<dbReference type="AlphaFoldDB" id="A0A7E4UMS3"/>
<reference evidence="2" key="1">
    <citation type="journal article" date="2013" name="Genetics">
        <title>The draft genome and transcriptome of Panagrellus redivivus are shaped by the harsh demands of a free-living lifestyle.</title>
        <authorList>
            <person name="Srinivasan J."/>
            <person name="Dillman A.R."/>
            <person name="Macchietto M.G."/>
            <person name="Heikkinen L."/>
            <person name="Lakso M."/>
            <person name="Fracchia K.M."/>
            <person name="Antoshechkin I."/>
            <person name="Mortazavi A."/>
            <person name="Wong G."/>
            <person name="Sternberg P.W."/>
        </authorList>
    </citation>
    <scope>NUCLEOTIDE SEQUENCE [LARGE SCALE GENOMIC DNA]</scope>
    <source>
        <strain evidence="2">MT8872</strain>
    </source>
</reference>
<protein>
    <submittedName>
        <fullName evidence="3">Uncharacterized protein</fullName>
    </submittedName>
</protein>
<accession>A0A7E4UMS3</accession>
<evidence type="ECO:0000256" key="1">
    <source>
        <dbReference type="SAM" id="MobiDB-lite"/>
    </source>
</evidence>